<dbReference type="GO" id="GO:0015225">
    <property type="term" value="F:biotin transmembrane transporter activity"/>
    <property type="evidence" value="ECO:0007669"/>
    <property type="project" value="UniProtKB-UniRule"/>
</dbReference>
<comment type="similarity">
    <text evidence="1 2">Belongs to the BioY family.</text>
</comment>
<sequence>MIMTSRTYAHPRTAATVYIALFAVLIAVCSWISIPGIVPFTLQTFAIFCTVGLLGGKRGTVSVLVYILLGIIGIPVFAGFSGGIGALLGPTGGYIIGFVFLALVYWLITKLLGTKLLFTIIAMAVGLLTVYAFGTVWFMVVYSQKSGAVSLIATLGWCVFPFIIPDLIKMAISIFLVKRLSSHVQL</sequence>
<accession>E6U9W1</accession>
<keyword evidence="5" id="KW-1185">Reference proteome</keyword>
<dbReference type="EMBL" id="CP002400">
    <property type="protein sequence ID" value="ADU26227.1"/>
    <property type="molecule type" value="Genomic_DNA"/>
</dbReference>
<evidence type="ECO:0000256" key="3">
    <source>
        <dbReference type="SAM" id="Phobius"/>
    </source>
</evidence>
<dbReference type="InterPro" id="IPR003784">
    <property type="entry name" value="BioY"/>
</dbReference>
<feature type="transmembrane region" description="Helical" evidence="3">
    <location>
        <begin position="92"/>
        <end position="109"/>
    </location>
</feature>
<dbReference type="RefSeq" id="WP_013484597.1">
    <property type="nucleotide sequence ID" value="NC_014828.1"/>
</dbReference>
<keyword evidence="2 3" id="KW-0472">Membrane</keyword>
<keyword evidence="3" id="KW-1133">Transmembrane helix</keyword>
<dbReference type="PIRSF" id="PIRSF016661">
    <property type="entry name" value="BioY"/>
    <property type="match status" value="1"/>
</dbReference>
<evidence type="ECO:0000256" key="1">
    <source>
        <dbReference type="ARBA" id="ARBA00010692"/>
    </source>
</evidence>
<gene>
    <name evidence="4" type="ordered locus">Ethha_0658</name>
</gene>
<dbReference type="AlphaFoldDB" id="E6U9W1"/>
<name>E6U9W1_ETHHY</name>
<feature type="transmembrane region" description="Helical" evidence="3">
    <location>
        <begin position="40"/>
        <end position="56"/>
    </location>
</feature>
<evidence type="ECO:0000313" key="5">
    <source>
        <dbReference type="Proteomes" id="UP000001551"/>
    </source>
</evidence>
<dbReference type="HOGENOM" id="CLU_077931_3_0_9"/>
<reference evidence="4 5" key="1">
    <citation type="submission" date="2010-12" db="EMBL/GenBank/DDBJ databases">
        <title>Complete sequence of Ethanoligenens harbinense YUAN-3.</title>
        <authorList>
            <person name="Lucas S."/>
            <person name="Copeland A."/>
            <person name="Lapidus A."/>
            <person name="Cheng J.-F."/>
            <person name="Bruce D."/>
            <person name="Goodwin L."/>
            <person name="Pitluck S."/>
            <person name="Chertkov O."/>
            <person name="Misra M."/>
            <person name="Detter J.C."/>
            <person name="Han C."/>
            <person name="Tapia R."/>
            <person name="Land M."/>
            <person name="Hauser L."/>
            <person name="Jeffries C."/>
            <person name="Kyrpides N."/>
            <person name="Ivanova N."/>
            <person name="Mikhailova N."/>
            <person name="Wang A."/>
            <person name="Mouttaki H."/>
            <person name="He Z."/>
            <person name="Zhou J."/>
            <person name="Hemme C.L."/>
            <person name="Woyke T."/>
        </authorList>
    </citation>
    <scope>NUCLEOTIDE SEQUENCE [LARGE SCALE GENOMIC DNA]</scope>
    <source>
        <strain evidence="5">DSM 18485 / JCM 12961 / CGMCC 1.5033 / YUAN-3</strain>
    </source>
</reference>
<dbReference type="Proteomes" id="UP000001551">
    <property type="component" value="Chromosome"/>
</dbReference>
<protein>
    <recommendedName>
        <fullName evidence="2">Biotin transporter</fullName>
    </recommendedName>
</protein>
<keyword evidence="2" id="KW-1003">Cell membrane</keyword>
<feature type="transmembrane region" description="Helical" evidence="3">
    <location>
        <begin position="12"/>
        <end position="34"/>
    </location>
</feature>
<dbReference type="GO" id="GO:0005886">
    <property type="term" value="C:plasma membrane"/>
    <property type="evidence" value="ECO:0007669"/>
    <property type="project" value="UniProtKB-SubCell"/>
</dbReference>
<dbReference type="PANTHER" id="PTHR34295:SF1">
    <property type="entry name" value="BIOTIN TRANSPORTER BIOY"/>
    <property type="match status" value="1"/>
</dbReference>
<proteinExistence type="inferred from homology"/>
<dbReference type="Pfam" id="PF02632">
    <property type="entry name" value="BioY"/>
    <property type="match status" value="1"/>
</dbReference>
<comment type="subcellular location">
    <subcellularLocation>
        <location evidence="2">Cell membrane</location>
        <topology evidence="2">Multi-pass membrane protein</topology>
    </subcellularLocation>
</comment>
<evidence type="ECO:0000256" key="2">
    <source>
        <dbReference type="PIRNR" id="PIRNR016661"/>
    </source>
</evidence>
<feature type="transmembrane region" description="Helical" evidence="3">
    <location>
        <begin position="148"/>
        <end position="168"/>
    </location>
</feature>
<keyword evidence="2" id="KW-0813">Transport</keyword>
<organism evidence="4 5">
    <name type="scientific">Ethanoligenens harbinense (strain DSM 18485 / JCM 12961 / CGMCC 1.5033 / YUAN-3)</name>
    <dbReference type="NCBI Taxonomy" id="663278"/>
    <lineage>
        <taxon>Bacteria</taxon>
        <taxon>Bacillati</taxon>
        <taxon>Bacillota</taxon>
        <taxon>Clostridia</taxon>
        <taxon>Eubacteriales</taxon>
        <taxon>Oscillospiraceae</taxon>
        <taxon>Ethanoligenens</taxon>
    </lineage>
</organism>
<feature type="transmembrane region" description="Helical" evidence="3">
    <location>
        <begin position="116"/>
        <end position="142"/>
    </location>
</feature>
<dbReference type="eggNOG" id="COG1268">
    <property type="taxonomic scope" value="Bacteria"/>
</dbReference>
<feature type="transmembrane region" description="Helical" evidence="3">
    <location>
        <begin position="63"/>
        <end position="86"/>
    </location>
</feature>
<dbReference type="STRING" id="663278.Ethha_0658"/>
<dbReference type="PANTHER" id="PTHR34295">
    <property type="entry name" value="BIOTIN TRANSPORTER BIOY"/>
    <property type="match status" value="1"/>
</dbReference>
<dbReference type="KEGG" id="eha:Ethha_0658"/>
<keyword evidence="3" id="KW-0812">Transmembrane</keyword>
<evidence type="ECO:0000313" key="4">
    <source>
        <dbReference type="EMBL" id="ADU26227.1"/>
    </source>
</evidence>
<dbReference type="Gene3D" id="1.10.1760.20">
    <property type="match status" value="1"/>
</dbReference>